<name>A0A8S3XES1_PARAO</name>
<dbReference type="EMBL" id="CAJQZP010001143">
    <property type="protein sequence ID" value="CAG5021380.1"/>
    <property type="molecule type" value="Genomic_DNA"/>
</dbReference>
<evidence type="ECO:0000313" key="2">
    <source>
        <dbReference type="Proteomes" id="UP000691718"/>
    </source>
</evidence>
<accession>A0A8S3XES1</accession>
<dbReference type="AlphaFoldDB" id="A0A8S3XES1"/>
<gene>
    <name evidence="1" type="ORF">PAPOLLO_LOCUS17506</name>
</gene>
<organism evidence="1 2">
    <name type="scientific">Parnassius apollo</name>
    <name type="common">Apollo butterfly</name>
    <name type="synonym">Papilio apollo</name>
    <dbReference type="NCBI Taxonomy" id="110799"/>
    <lineage>
        <taxon>Eukaryota</taxon>
        <taxon>Metazoa</taxon>
        <taxon>Ecdysozoa</taxon>
        <taxon>Arthropoda</taxon>
        <taxon>Hexapoda</taxon>
        <taxon>Insecta</taxon>
        <taxon>Pterygota</taxon>
        <taxon>Neoptera</taxon>
        <taxon>Endopterygota</taxon>
        <taxon>Lepidoptera</taxon>
        <taxon>Glossata</taxon>
        <taxon>Ditrysia</taxon>
        <taxon>Papilionoidea</taxon>
        <taxon>Papilionidae</taxon>
        <taxon>Parnassiinae</taxon>
        <taxon>Parnassini</taxon>
        <taxon>Parnassius</taxon>
        <taxon>Parnassius</taxon>
    </lineage>
</organism>
<keyword evidence="2" id="KW-1185">Reference proteome</keyword>
<proteinExistence type="predicted"/>
<dbReference type="Proteomes" id="UP000691718">
    <property type="component" value="Unassembled WGS sequence"/>
</dbReference>
<comment type="caution">
    <text evidence="1">The sequence shown here is derived from an EMBL/GenBank/DDBJ whole genome shotgun (WGS) entry which is preliminary data.</text>
</comment>
<protein>
    <submittedName>
        <fullName evidence="1">(apollo) hypothetical protein</fullName>
    </submittedName>
</protein>
<evidence type="ECO:0000313" key="1">
    <source>
        <dbReference type="EMBL" id="CAG5021380.1"/>
    </source>
</evidence>
<sequence length="120" mass="12838">MYGNLDNIGSLEKSSLPLLESSMLEQILADDDEQHSVLPITTSAGIHYNPNVNPAELTDFPRSRSITPIPPEFISLETESQFPEPISEADVVHSISSRITSPSILVTDTSATSPVSGASS</sequence>
<reference evidence="1" key="1">
    <citation type="submission" date="2021-04" db="EMBL/GenBank/DDBJ databases">
        <authorList>
            <person name="Tunstrom K."/>
        </authorList>
    </citation>
    <scope>NUCLEOTIDE SEQUENCE</scope>
</reference>